<evidence type="ECO:0000256" key="4">
    <source>
        <dbReference type="ARBA" id="ARBA00022741"/>
    </source>
</evidence>
<comment type="similarity">
    <text evidence="2">Belongs to the PhoH family.</text>
</comment>
<dbReference type="Gene3D" id="2.170.16.10">
    <property type="entry name" value="Hedgehog/Intein (Hint) domain"/>
    <property type="match status" value="1"/>
</dbReference>
<dbReference type="STRING" id="1210090.GCA_001613185_05118"/>
<dbReference type="InterPro" id="IPR004860">
    <property type="entry name" value="LAGLIDADG_dom"/>
</dbReference>
<sequence length="727" mass="78804">MRTQGEIGDPTNPVAGTAARDNGSVPAARTVRSSIELAPESVFPFLGSADENLRELEGLLDADIHVRGNSVTLTGKAADVALAERVIEQLIALTGRNRVVGPEAVRHTVSMLTEGSSESPAEVLSLDILSRRGKTIRPKTLNQKRYVDAIDANTIVFGIGPAGTGKTYLGMAKAVQALQSKQVNRIILTRPAVEAGERLGFLPGTLNEKIDPYLRPLYDALHDMMDPEAIPKLMAAGVIEVAPLAYMRGRAQPLHTKVLTPAGFRPIGEIEVGDFVIGSDGSATEVLGVYPQGFKEIYRVHTQDGASTLASGDHLWSVYTRDDRRRGKPPRVLQTKEMIGNLRAAHYHRYELPLLSSPVRFPSVAVPMDPYALGLLLGDGCLTGSTTPTFATNDPELARVLERSIPGIVVRHESGVDDVLNRVTAPSDVFTTANPVTAIARQLGLAGARSATKFVPREYLYNDHEVRLGVLQGLLDADGGPVTQHGRACGIQFTTVSEELRDNVIFLVQSLGGIAHSRTRLAEGRSPGLAKGRAVEHRSDAHILDIRLPEGIEPFRLERKAAKYAEHGGGRPMRFIDRIESAGTEEAVCIRVAAADSLYVTEDFLLTHNTLNDSFIILDEAQNTTAEQMKMFLTRLGFGSKIVVTGDVTQVDLPSGARSGLRAATEILTDIEDIHFAELTSSDVVRHRLVSDIVDAYDRFEADTRPVGPHMPGNRAQRRAAGRSARR</sequence>
<dbReference type="AlphaFoldDB" id="A0A366DG78"/>
<feature type="region of interest" description="Disordered" evidence="7">
    <location>
        <begin position="1"/>
        <end position="25"/>
    </location>
</feature>
<dbReference type="PANTHER" id="PTHR30473">
    <property type="entry name" value="PROTEIN PHOH"/>
    <property type="match status" value="1"/>
</dbReference>
<dbReference type="Gene3D" id="3.40.50.300">
    <property type="entry name" value="P-loop containing nucleotide triphosphate hydrolases"/>
    <property type="match status" value="2"/>
</dbReference>
<dbReference type="InterPro" id="IPR036844">
    <property type="entry name" value="Hint_dom_sf"/>
</dbReference>
<dbReference type="InterPro" id="IPR004042">
    <property type="entry name" value="Intein_endonuc_central"/>
</dbReference>
<dbReference type="Gene3D" id="3.10.28.10">
    <property type="entry name" value="Homing endonucleases"/>
    <property type="match status" value="1"/>
</dbReference>
<evidence type="ECO:0000256" key="1">
    <source>
        <dbReference type="ARBA" id="ARBA00004496"/>
    </source>
</evidence>
<feature type="compositionally biased region" description="Basic residues" evidence="7">
    <location>
        <begin position="716"/>
        <end position="727"/>
    </location>
</feature>
<evidence type="ECO:0000313" key="9">
    <source>
        <dbReference type="EMBL" id="RBO88344.1"/>
    </source>
</evidence>
<name>A0A366DG78_9NOCA</name>
<dbReference type="PROSITE" id="PS50819">
    <property type="entry name" value="INTEIN_ENDONUCLEASE"/>
    <property type="match status" value="1"/>
</dbReference>
<gene>
    <name evidence="9" type="ORF">DFR74_109112</name>
</gene>
<dbReference type="InterPro" id="IPR027417">
    <property type="entry name" value="P-loop_NTPase"/>
</dbReference>
<dbReference type="EMBL" id="QNRE01000009">
    <property type="protein sequence ID" value="RBO88344.1"/>
    <property type="molecule type" value="Genomic_DNA"/>
</dbReference>
<dbReference type="GO" id="GO:0005829">
    <property type="term" value="C:cytosol"/>
    <property type="evidence" value="ECO:0007669"/>
    <property type="project" value="TreeGrafter"/>
</dbReference>
<proteinExistence type="inferred from homology"/>
<dbReference type="Pfam" id="PF14528">
    <property type="entry name" value="LAGLIDADG_3"/>
    <property type="match status" value="1"/>
</dbReference>
<dbReference type="SUPFAM" id="SSF55608">
    <property type="entry name" value="Homing endonucleases"/>
    <property type="match status" value="1"/>
</dbReference>
<dbReference type="InterPro" id="IPR003714">
    <property type="entry name" value="PhoH"/>
</dbReference>
<evidence type="ECO:0000256" key="6">
    <source>
        <dbReference type="ARBA" id="ARBA00039970"/>
    </source>
</evidence>
<evidence type="ECO:0000256" key="7">
    <source>
        <dbReference type="SAM" id="MobiDB-lite"/>
    </source>
</evidence>
<dbReference type="Proteomes" id="UP000252586">
    <property type="component" value="Unassembled WGS sequence"/>
</dbReference>
<comment type="subcellular location">
    <subcellularLocation>
        <location evidence="1">Cytoplasm</location>
    </subcellularLocation>
</comment>
<evidence type="ECO:0000259" key="8">
    <source>
        <dbReference type="PROSITE" id="PS50819"/>
    </source>
</evidence>
<keyword evidence="4" id="KW-0547">Nucleotide-binding</keyword>
<keyword evidence="5" id="KW-0067">ATP-binding</keyword>
<protein>
    <recommendedName>
        <fullName evidence="6">PhoH-like protein</fullName>
    </recommendedName>
</protein>
<evidence type="ECO:0000256" key="3">
    <source>
        <dbReference type="ARBA" id="ARBA00022490"/>
    </source>
</evidence>
<evidence type="ECO:0000256" key="2">
    <source>
        <dbReference type="ARBA" id="ARBA00010393"/>
    </source>
</evidence>
<dbReference type="SUPFAM" id="SSF51294">
    <property type="entry name" value="Hedgehog/intein (Hint) domain"/>
    <property type="match status" value="1"/>
</dbReference>
<dbReference type="Pfam" id="PF02562">
    <property type="entry name" value="PhoH"/>
    <property type="match status" value="2"/>
</dbReference>
<keyword evidence="10" id="KW-1185">Reference proteome</keyword>
<reference evidence="9 10" key="1">
    <citation type="submission" date="2018-06" db="EMBL/GenBank/DDBJ databases">
        <title>Genomic Encyclopedia of Type Strains, Phase IV (KMG-IV): sequencing the most valuable type-strain genomes for metagenomic binning, comparative biology and taxonomic classification.</title>
        <authorList>
            <person name="Goeker M."/>
        </authorList>
    </citation>
    <scope>NUCLEOTIDE SEQUENCE [LARGE SCALE GENOMIC DNA]</scope>
    <source>
        <strain evidence="9 10">DSM 44599</strain>
    </source>
</reference>
<evidence type="ECO:0000256" key="5">
    <source>
        <dbReference type="ARBA" id="ARBA00022840"/>
    </source>
</evidence>
<evidence type="ECO:0000313" key="10">
    <source>
        <dbReference type="Proteomes" id="UP000252586"/>
    </source>
</evidence>
<comment type="caution">
    <text evidence="9">The sequence shown here is derived from an EMBL/GenBank/DDBJ whole genome shotgun (WGS) entry which is preliminary data.</text>
</comment>
<organism evidence="9 10">
    <name type="scientific">Nocardia puris</name>
    <dbReference type="NCBI Taxonomy" id="208602"/>
    <lineage>
        <taxon>Bacteria</taxon>
        <taxon>Bacillati</taxon>
        <taxon>Actinomycetota</taxon>
        <taxon>Actinomycetes</taxon>
        <taxon>Mycobacteriales</taxon>
        <taxon>Nocardiaceae</taxon>
        <taxon>Nocardia</taxon>
    </lineage>
</organism>
<dbReference type="GO" id="GO:0004519">
    <property type="term" value="F:endonuclease activity"/>
    <property type="evidence" value="ECO:0007669"/>
    <property type="project" value="InterPro"/>
</dbReference>
<feature type="domain" description="DOD-type homing endonuclease" evidence="8">
    <location>
        <begin position="372"/>
        <end position="513"/>
    </location>
</feature>
<dbReference type="OrthoDB" id="9805148at2"/>
<accession>A0A366DG78</accession>
<feature type="region of interest" description="Disordered" evidence="7">
    <location>
        <begin position="703"/>
        <end position="727"/>
    </location>
</feature>
<dbReference type="SUPFAM" id="SSF52540">
    <property type="entry name" value="P-loop containing nucleoside triphosphate hydrolases"/>
    <property type="match status" value="2"/>
</dbReference>
<dbReference type="InterPro" id="IPR027434">
    <property type="entry name" value="Homing_endonucl"/>
</dbReference>
<dbReference type="GO" id="GO:0005524">
    <property type="term" value="F:ATP binding"/>
    <property type="evidence" value="ECO:0007669"/>
    <property type="project" value="UniProtKB-KW"/>
</dbReference>
<keyword evidence="3" id="KW-0963">Cytoplasm</keyword>
<dbReference type="InterPro" id="IPR051451">
    <property type="entry name" value="PhoH2-like"/>
</dbReference>
<dbReference type="PANTHER" id="PTHR30473:SF1">
    <property type="entry name" value="PHOH-LIKE PROTEIN"/>
    <property type="match status" value="1"/>
</dbReference>